<proteinExistence type="predicted"/>
<evidence type="ECO:0000313" key="2">
    <source>
        <dbReference type="Proteomes" id="UP000770717"/>
    </source>
</evidence>
<keyword evidence="2" id="KW-1185">Reference proteome</keyword>
<sequence length="44" mass="4925">MTSGISHTTSQRLCWSSTERRRASFFTRTTSRTANTFPGCLLLG</sequence>
<name>A0A8J6BF53_ELECQ</name>
<comment type="caution">
    <text evidence="1">The sequence shown here is derived from an EMBL/GenBank/DDBJ whole genome shotgun (WGS) entry which is preliminary data.</text>
</comment>
<dbReference type="AlphaFoldDB" id="A0A8J6BF53"/>
<reference evidence="1" key="1">
    <citation type="thesis" date="2020" institute="ProQuest LLC" country="789 East Eisenhower Parkway, Ann Arbor, MI, USA">
        <title>Comparative Genomics and Chromosome Evolution.</title>
        <authorList>
            <person name="Mudd A.B."/>
        </authorList>
    </citation>
    <scope>NUCLEOTIDE SEQUENCE</scope>
    <source>
        <strain evidence="1">HN-11 Male</strain>
        <tissue evidence="1">Kidney and liver</tissue>
    </source>
</reference>
<organism evidence="1 2">
    <name type="scientific">Eleutherodactylus coqui</name>
    <name type="common">Puerto Rican coqui</name>
    <dbReference type="NCBI Taxonomy" id="57060"/>
    <lineage>
        <taxon>Eukaryota</taxon>
        <taxon>Metazoa</taxon>
        <taxon>Chordata</taxon>
        <taxon>Craniata</taxon>
        <taxon>Vertebrata</taxon>
        <taxon>Euteleostomi</taxon>
        <taxon>Amphibia</taxon>
        <taxon>Batrachia</taxon>
        <taxon>Anura</taxon>
        <taxon>Neobatrachia</taxon>
        <taxon>Hyloidea</taxon>
        <taxon>Eleutherodactylidae</taxon>
        <taxon>Eleutherodactylinae</taxon>
        <taxon>Eleutherodactylus</taxon>
        <taxon>Eleutherodactylus</taxon>
    </lineage>
</organism>
<gene>
    <name evidence="1" type="ORF">GDO78_017244</name>
</gene>
<dbReference type="Proteomes" id="UP000770717">
    <property type="component" value="Unassembled WGS sequence"/>
</dbReference>
<accession>A0A8J6BF53</accession>
<dbReference type="EMBL" id="WNTK01002383">
    <property type="protein sequence ID" value="KAG9466081.1"/>
    <property type="molecule type" value="Genomic_DNA"/>
</dbReference>
<protein>
    <submittedName>
        <fullName evidence="1">Uncharacterized protein</fullName>
    </submittedName>
</protein>
<evidence type="ECO:0000313" key="1">
    <source>
        <dbReference type="EMBL" id="KAG9466081.1"/>
    </source>
</evidence>